<reference evidence="4 5" key="1">
    <citation type="submission" date="2021-02" db="EMBL/GenBank/DDBJ databases">
        <title>Genome assembly of Pseudopithomyces chartarum.</title>
        <authorList>
            <person name="Jauregui R."/>
            <person name="Singh J."/>
            <person name="Voisey C."/>
        </authorList>
    </citation>
    <scope>NUCLEOTIDE SEQUENCE [LARGE SCALE GENOMIC DNA]</scope>
    <source>
        <strain evidence="4 5">AGR01</strain>
    </source>
</reference>
<gene>
    <name evidence="4" type="ORF">GRF29_19g1666124</name>
</gene>
<dbReference type="InterPro" id="IPR045190">
    <property type="entry name" value="MCCB/AccD1-like"/>
</dbReference>
<feature type="region of interest" description="Disordered" evidence="2">
    <location>
        <begin position="1"/>
        <end position="51"/>
    </location>
</feature>
<dbReference type="AlphaFoldDB" id="A0AAN6M336"/>
<evidence type="ECO:0000313" key="5">
    <source>
        <dbReference type="Proteomes" id="UP001280581"/>
    </source>
</evidence>
<dbReference type="InterPro" id="IPR029045">
    <property type="entry name" value="ClpP/crotonase-like_dom_sf"/>
</dbReference>
<keyword evidence="5" id="KW-1185">Reference proteome</keyword>
<evidence type="ECO:0000259" key="3">
    <source>
        <dbReference type="Pfam" id="PF01039"/>
    </source>
</evidence>
<dbReference type="InterPro" id="IPR034733">
    <property type="entry name" value="AcCoA_carboxyl_beta"/>
</dbReference>
<dbReference type="PANTHER" id="PTHR22855:SF13">
    <property type="entry name" value="METHYLCROTONOYL-COA CARBOXYLASE BETA CHAIN, MITOCHONDRIAL"/>
    <property type="match status" value="1"/>
</dbReference>
<dbReference type="GO" id="GO:1905202">
    <property type="term" value="C:methylcrotonoyl-CoA carboxylase complex"/>
    <property type="evidence" value="ECO:0007669"/>
    <property type="project" value="TreeGrafter"/>
</dbReference>
<sequence>MAGDDDASSRKDALTSSSSAKDRLDQVSSHIAPETQKRRRRRRSADSDLPADYSDILGQIAALRKLAASPDPNNRGYVRQKQAGKLWVRERVEQLLDPGTFQEVGSVSGTVKWRQLEGGKEEPEEFVPSNNVQGFGKLRGRKIVFTADDFSIRAGHADGALMDKTIYMEKLAIALQLPIIKLVDGSSGAAQ</sequence>
<dbReference type="Proteomes" id="UP001280581">
    <property type="component" value="Unassembled WGS sequence"/>
</dbReference>
<evidence type="ECO:0000256" key="1">
    <source>
        <dbReference type="ARBA" id="ARBA00006102"/>
    </source>
</evidence>
<evidence type="ECO:0000313" key="4">
    <source>
        <dbReference type="EMBL" id="KAK3214923.1"/>
    </source>
</evidence>
<dbReference type="PANTHER" id="PTHR22855">
    <property type="entry name" value="ACETYL, PROPIONYL, PYRUVATE, AND GLUTACONYL CARBOXYLASE-RELATED"/>
    <property type="match status" value="1"/>
</dbReference>
<name>A0AAN6M336_9PLEO</name>
<dbReference type="GO" id="GO:0006552">
    <property type="term" value="P:L-leucine catabolic process"/>
    <property type="evidence" value="ECO:0007669"/>
    <property type="project" value="TreeGrafter"/>
</dbReference>
<accession>A0AAN6M336</accession>
<dbReference type="EMBL" id="WVTA01000003">
    <property type="protein sequence ID" value="KAK3214923.1"/>
    <property type="molecule type" value="Genomic_DNA"/>
</dbReference>
<comment type="similarity">
    <text evidence="1">Belongs to the AccD/PCCB family.</text>
</comment>
<comment type="caution">
    <text evidence="4">The sequence shown here is derived from an EMBL/GenBank/DDBJ whole genome shotgun (WGS) entry which is preliminary data.</text>
</comment>
<dbReference type="GO" id="GO:0004485">
    <property type="term" value="F:methylcrotonoyl-CoA carboxylase activity"/>
    <property type="evidence" value="ECO:0007669"/>
    <property type="project" value="TreeGrafter"/>
</dbReference>
<dbReference type="SUPFAM" id="SSF52096">
    <property type="entry name" value="ClpP/crotonase"/>
    <property type="match status" value="1"/>
</dbReference>
<evidence type="ECO:0000256" key="2">
    <source>
        <dbReference type="SAM" id="MobiDB-lite"/>
    </source>
</evidence>
<feature type="domain" description="Acetyl-coenzyme A carboxylase carboxyl transferase subunit beta" evidence="3">
    <location>
        <begin position="80"/>
        <end position="189"/>
    </location>
</feature>
<dbReference type="Gene3D" id="3.90.226.10">
    <property type="entry name" value="2-enoyl-CoA Hydratase, Chain A, domain 1"/>
    <property type="match status" value="1"/>
</dbReference>
<protein>
    <recommendedName>
        <fullName evidence="3">Acetyl-coenzyme A carboxylase carboxyl transferase subunit beta domain-containing protein</fullName>
    </recommendedName>
</protein>
<organism evidence="4 5">
    <name type="scientific">Pseudopithomyces chartarum</name>
    <dbReference type="NCBI Taxonomy" id="1892770"/>
    <lineage>
        <taxon>Eukaryota</taxon>
        <taxon>Fungi</taxon>
        <taxon>Dikarya</taxon>
        <taxon>Ascomycota</taxon>
        <taxon>Pezizomycotina</taxon>
        <taxon>Dothideomycetes</taxon>
        <taxon>Pleosporomycetidae</taxon>
        <taxon>Pleosporales</taxon>
        <taxon>Massarineae</taxon>
        <taxon>Didymosphaeriaceae</taxon>
        <taxon>Pseudopithomyces</taxon>
    </lineage>
</organism>
<proteinExistence type="inferred from homology"/>
<dbReference type="Pfam" id="PF01039">
    <property type="entry name" value="Carboxyl_trans"/>
    <property type="match status" value="1"/>
</dbReference>